<keyword evidence="6" id="KW-0325">Glycoprotein</keyword>
<evidence type="ECO:0000256" key="2">
    <source>
        <dbReference type="ARBA" id="ARBA00009699"/>
    </source>
</evidence>
<keyword evidence="5 8" id="KW-0378">Hydrolase</keyword>
<dbReference type="EMBL" id="CH408032">
    <property type="protein sequence ID" value="EAQ87710.1"/>
    <property type="molecule type" value="Genomic_DNA"/>
</dbReference>
<evidence type="ECO:0000256" key="9">
    <source>
        <dbReference type="SAM" id="MobiDB-lite"/>
    </source>
</evidence>
<evidence type="ECO:0000256" key="6">
    <source>
        <dbReference type="ARBA" id="ARBA00023180"/>
    </source>
</evidence>
<dbReference type="Pfam" id="PF03663">
    <property type="entry name" value="Glyco_hydro_76"/>
    <property type="match status" value="1"/>
</dbReference>
<dbReference type="GO" id="GO:0009272">
    <property type="term" value="P:fungal-type cell wall biogenesis"/>
    <property type="evidence" value="ECO:0007669"/>
    <property type="project" value="TreeGrafter"/>
</dbReference>
<dbReference type="STRING" id="306901.Q2H1L7"/>
<comment type="similarity">
    <text evidence="2 8">Belongs to the glycosyl hydrolase 76 family.</text>
</comment>
<dbReference type="InterPro" id="IPR005198">
    <property type="entry name" value="Glyco_hydro_76"/>
</dbReference>
<accession>Q2H1L7</accession>
<dbReference type="InterPro" id="IPR014480">
    <property type="entry name" value="Mannan-1_6-alpha_mannosidase"/>
</dbReference>
<dbReference type="GeneID" id="4391685"/>
<feature type="signal peptide" evidence="10">
    <location>
        <begin position="1"/>
        <end position="17"/>
    </location>
</feature>
<keyword evidence="7 8" id="KW-0326">Glycosidase</keyword>
<dbReference type="EC" id="3.2.1.101" evidence="3 8"/>
<dbReference type="Gene3D" id="1.50.10.20">
    <property type="match status" value="1"/>
</dbReference>
<dbReference type="PIRSF" id="PIRSF016302">
    <property type="entry name" value="Man_a_manosd"/>
    <property type="match status" value="1"/>
</dbReference>
<evidence type="ECO:0000256" key="3">
    <source>
        <dbReference type="ARBA" id="ARBA00012350"/>
    </source>
</evidence>
<dbReference type="InParanoid" id="Q2H1L7"/>
<feature type="compositionally biased region" description="Gly residues" evidence="9">
    <location>
        <begin position="431"/>
        <end position="462"/>
    </location>
</feature>
<feature type="chain" id="PRO_5004208835" description="Mannan endo-1,6-alpha-mannosidase" evidence="10">
    <location>
        <begin position="18"/>
        <end position="482"/>
    </location>
</feature>
<gene>
    <name evidence="11" type="ORF">CHGG_04329</name>
</gene>
<organism evidence="11 12">
    <name type="scientific">Chaetomium globosum (strain ATCC 6205 / CBS 148.51 / DSM 1962 / NBRC 6347 / NRRL 1970)</name>
    <name type="common">Soil fungus</name>
    <dbReference type="NCBI Taxonomy" id="306901"/>
    <lineage>
        <taxon>Eukaryota</taxon>
        <taxon>Fungi</taxon>
        <taxon>Dikarya</taxon>
        <taxon>Ascomycota</taxon>
        <taxon>Pezizomycotina</taxon>
        <taxon>Sordariomycetes</taxon>
        <taxon>Sordariomycetidae</taxon>
        <taxon>Sordariales</taxon>
        <taxon>Chaetomiaceae</taxon>
        <taxon>Chaetomium</taxon>
    </lineage>
</organism>
<evidence type="ECO:0000256" key="4">
    <source>
        <dbReference type="ARBA" id="ARBA00022729"/>
    </source>
</evidence>
<evidence type="ECO:0000256" key="8">
    <source>
        <dbReference type="PIRNR" id="PIRNR016302"/>
    </source>
</evidence>
<keyword evidence="4 10" id="KW-0732">Signal</keyword>
<dbReference type="AlphaFoldDB" id="Q2H1L7"/>
<dbReference type="OrthoDB" id="4571218at2759"/>
<keyword evidence="12" id="KW-1185">Reference proteome</keyword>
<feature type="region of interest" description="Disordered" evidence="9">
    <location>
        <begin position="419"/>
        <end position="462"/>
    </location>
</feature>
<evidence type="ECO:0000313" key="12">
    <source>
        <dbReference type="Proteomes" id="UP000001056"/>
    </source>
</evidence>
<evidence type="ECO:0000256" key="7">
    <source>
        <dbReference type="ARBA" id="ARBA00023295"/>
    </source>
</evidence>
<reference evidence="12" key="1">
    <citation type="journal article" date="2015" name="Genome Announc.">
        <title>Draft genome sequence of the cellulolytic fungus Chaetomium globosum.</title>
        <authorList>
            <person name="Cuomo C.A."/>
            <person name="Untereiner W.A."/>
            <person name="Ma L.-J."/>
            <person name="Grabherr M."/>
            <person name="Birren B.W."/>
        </authorList>
    </citation>
    <scope>NUCLEOTIDE SEQUENCE [LARGE SCALE GENOMIC DNA]</scope>
    <source>
        <strain evidence="12">ATCC 6205 / CBS 148.51 / DSM 1962 / NBRC 6347 / NRRL 1970</strain>
    </source>
</reference>
<dbReference type="RefSeq" id="XP_001223543.1">
    <property type="nucleotide sequence ID" value="XM_001223542.1"/>
</dbReference>
<evidence type="ECO:0000256" key="10">
    <source>
        <dbReference type="SAM" id="SignalP"/>
    </source>
</evidence>
<name>Q2H1L7_CHAGB</name>
<evidence type="ECO:0000256" key="1">
    <source>
        <dbReference type="ARBA" id="ARBA00001452"/>
    </source>
</evidence>
<dbReference type="PANTHER" id="PTHR12145:SF36">
    <property type="entry name" value="MANNAN ENDO-1,6-ALPHA-MANNOSIDASE DCW1"/>
    <property type="match status" value="1"/>
</dbReference>
<evidence type="ECO:0000313" key="11">
    <source>
        <dbReference type="EMBL" id="EAQ87710.1"/>
    </source>
</evidence>
<dbReference type="InterPro" id="IPR008928">
    <property type="entry name" value="6-hairpin_glycosidase_sf"/>
</dbReference>
<protein>
    <recommendedName>
        <fullName evidence="3 8">Mannan endo-1,6-alpha-mannosidase</fullName>
        <ecNumber evidence="3 8">3.2.1.101</ecNumber>
    </recommendedName>
</protein>
<sequence length="482" mass="50630">MRITALSLLLGAGSVAALEVDFDSTSSVKAAAKDVAFDLMSYYKGNQSGEIPGLLTEDVSKWWTNALVWSSMIDYWRYTGDDTYNKVTVEGLIFQSGPSLRQPFLPANYSISIANDEQGLWGMAAMQAAEVDFPSPPQGEPSWIELAKAVFDTQAARFSAEKTCGGGLRWAISPTSDMWHVKNTASTAVFLSLGARLYRFTNNETYAEWAERSWNWLTDIGLIDDELNAWDSAVDGNGHCLAILKLQSSHPAAILIQAAAYMTSQTPNTTTAYQTWKTRLNNLTSHTLAHFFPASTNLTLIERMCKRPPNDNDKSTITAPKSSFCLSDQHYYKSLTLHALHNAAAVIPPLHEPDHPLARALRATAEAAARSCVAGDTGRGCALEWATEVPGTVFGGSVPAELTALAAVLAALGGGLPPVRGGDGQGDEGVEGGGGGGNGGGNGGGEGGEGGEEGGNGDGGSGGASVRVTMGLVLAGLAAALL</sequence>
<dbReference type="GO" id="GO:0016052">
    <property type="term" value="P:carbohydrate catabolic process"/>
    <property type="evidence" value="ECO:0007669"/>
    <property type="project" value="InterPro"/>
</dbReference>
<dbReference type="GO" id="GO:0008496">
    <property type="term" value="F:mannan endo-1,6-alpha-mannosidase activity"/>
    <property type="evidence" value="ECO:0007669"/>
    <property type="project" value="UniProtKB-UniRule"/>
</dbReference>
<dbReference type="eggNOG" id="ENOG502RKMA">
    <property type="taxonomic scope" value="Eukaryota"/>
</dbReference>
<dbReference type="SUPFAM" id="SSF48208">
    <property type="entry name" value="Six-hairpin glycosidases"/>
    <property type="match status" value="1"/>
</dbReference>
<proteinExistence type="inferred from homology"/>
<comment type="catalytic activity">
    <reaction evidence="1 8">
        <text>Random hydrolysis of (1-&gt;6)-alpha-D-mannosidic linkages in unbranched (1-&gt;6)-mannans.</text>
        <dbReference type="EC" id="3.2.1.101"/>
    </reaction>
</comment>
<dbReference type="VEuPathDB" id="FungiDB:CHGG_04329"/>
<evidence type="ECO:0000256" key="5">
    <source>
        <dbReference type="ARBA" id="ARBA00022801"/>
    </source>
</evidence>
<dbReference type="HOGENOM" id="CLU_025694_2_1_1"/>
<dbReference type="Proteomes" id="UP000001056">
    <property type="component" value="Unassembled WGS sequence"/>
</dbReference>
<dbReference type="PANTHER" id="PTHR12145">
    <property type="entry name" value="MANNAN ENDO-1,6-ALPHA-MANNOSIDASE DCW1"/>
    <property type="match status" value="1"/>
</dbReference>